<feature type="domain" description="ATP-grasp" evidence="5">
    <location>
        <begin position="161"/>
        <end position="342"/>
    </location>
</feature>
<dbReference type="InterPro" id="IPR003806">
    <property type="entry name" value="ATP-grasp_PylC-type"/>
</dbReference>
<evidence type="ECO:0000256" key="2">
    <source>
        <dbReference type="ARBA" id="ARBA00022741"/>
    </source>
</evidence>
<keyword evidence="7" id="KW-1185">Reference proteome</keyword>
<dbReference type="Gene3D" id="3.30.470.20">
    <property type="entry name" value="ATP-grasp fold, B domain"/>
    <property type="match status" value="1"/>
</dbReference>
<evidence type="ECO:0000256" key="4">
    <source>
        <dbReference type="PROSITE-ProRule" id="PRU00409"/>
    </source>
</evidence>
<proteinExistence type="predicted"/>
<dbReference type="Pfam" id="PF02655">
    <property type="entry name" value="ATP-grasp_3"/>
    <property type="match status" value="1"/>
</dbReference>
<dbReference type="PROSITE" id="PS50975">
    <property type="entry name" value="ATP_GRASP"/>
    <property type="match status" value="1"/>
</dbReference>
<dbReference type="InterPro" id="IPR052032">
    <property type="entry name" value="ATP-dep_AA_Ligase"/>
</dbReference>
<keyword evidence="3 4" id="KW-0067">ATP-binding</keyword>
<dbReference type="Proteomes" id="UP001501231">
    <property type="component" value="Unassembled WGS sequence"/>
</dbReference>
<name>A0ABN3J341_9ACTN</name>
<dbReference type="SUPFAM" id="SSF56059">
    <property type="entry name" value="Glutathione synthetase ATP-binding domain-like"/>
    <property type="match status" value="1"/>
</dbReference>
<evidence type="ECO:0000256" key="3">
    <source>
        <dbReference type="ARBA" id="ARBA00022840"/>
    </source>
</evidence>
<dbReference type="PANTHER" id="PTHR43585">
    <property type="entry name" value="FUMIPYRROLE BIOSYNTHESIS PROTEIN C"/>
    <property type="match status" value="1"/>
</dbReference>
<organism evidence="6 7">
    <name type="scientific">Actinomadura vinacea</name>
    <dbReference type="NCBI Taxonomy" id="115336"/>
    <lineage>
        <taxon>Bacteria</taxon>
        <taxon>Bacillati</taxon>
        <taxon>Actinomycetota</taxon>
        <taxon>Actinomycetes</taxon>
        <taxon>Streptosporangiales</taxon>
        <taxon>Thermomonosporaceae</taxon>
        <taxon>Actinomadura</taxon>
    </lineage>
</organism>
<dbReference type="GO" id="GO:0016874">
    <property type="term" value="F:ligase activity"/>
    <property type="evidence" value="ECO:0007669"/>
    <property type="project" value="UniProtKB-KW"/>
</dbReference>
<sequence length="440" mass="47697">MVPILSDGSGRDTRGALLAPGMRHRHYGAFFELGKPYLTIRKVAVGAPLSASLSLVLVAGKVTDSVTSGFLPAAARLSAMAGTAPVTLLTDRPAEHAEVFDGPIVACDVTDYREIIARCEDLAPAAFFSNSDFLQAPTALAAAYHGLPGKDWRAATRAKNKALMRRHLAGVDPVFSAAAERVPEDAPYPLVLKPREGVASEDVFLVQDAAELAIRCEEIRARRSDPLVVEEYLPGELHTLETLGDGRELRVLGSFHTTVSPPPYFIEERLAWAPPPPETEQVLAQLDALGVGFGACHTEFVVHEGRARLIEVNYRLIGDHCDFLMADLLGAPLFDWILRVHMGEPLPPYEPPANDAGRTAVAEVVLAERPGVLTAAPDATELTDGSVTVSYRPQRKVGEQIALTRTNRDYLGTIRAIGPSEDKVEATLKRFRAAYSWTIQ</sequence>
<evidence type="ECO:0000313" key="7">
    <source>
        <dbReference type="Proteomes" id="UP001501231"/>
    </source>
</evidence>
<evidence type="ECO:0000259" key="5">
    <source>
        <dbReference type="PROSITE" id="PS50975"/>
    </source>
</evidence>
<accession>A0ABN3J341</accession>
<keyword evidence="2 4" id="KW-0547">Nucleotide-binding</keyword>
<dbReference type="PANTHER" id="PTHR43585:SF2">
    <property type="entry name" value="ATP-GRASP ENZYME FSQD"/>
    <property type="match status" value="1"/>
</dbReference>
<comment type="caution">
    <text evidence="6">The sequence shown here is derived from an EMBL/GenBank/DDBJ whole genome shotgun (WGS) entry which is preliminary data.</text>
</comment>
<dbReference type="EMBL" id="BAAARW010000012">
    <property type="protein sequence ID" value="GAA2419842.1"/>
    <property type="molecule type" value="Genomic_DNA"/>
</dbReference>
<evidence type="ECO:0000256" key="1">
    <source>
        <dbReference type="ARBA" id="ARBA00022598"/>
    </source>
</evidence>
<gene>
    <name evidence="6" type="ORF">GCM10010191_33730</name>
</gene>
<evidence type="ECO:0000313" key="6">
    <source>
        <dbReference type="EMBL" id="GAA2419842.1"/>
    </source>
</evidence>
<keyword evidence="1 6" id="KW-0436">Ligase</keyword>
<dbReference type="InterPro" id="IPR011761">
    <property type="entry name" value="ATP-grasp"/>
</dbReference>
<reference evidence="6 7" key="1">
    <citation type="journal article" date="2019" name="Int. J. Syst. Evol. Microbiol.">
        <title>The Global Catalogue of Microorganisms (GCM) 10K type strain sequencing project: providing services to taxonomists for standard genome sequencing and annotation.</title>
        <authorList>
            <consortium name="The Broad Institute Genomics Platform"/>
            <consortium name="The Broad Institute Genome Sequencing Center for Infectious Disease"/>
            <person name="Wu L."/>
            <person name="Ma J."/>
        </authorList>
    </citation>
    <scope>NUCLEOTIDE SEQUENCE [LARGE SCALE GENOMIC DNA]</scope>
    <source>
        <strain evidence="6 7">JCM 3325</strain>
    </source>
</reference>
<protein>
    <submittedName>
        <fullName evidence="6">Carboxylate--amine ligase</fullName>
    </submittedName>
</protein>